<dbReference type="PIRSF" id="PIRSF005539">
    <property type="entry name" value="Pept_S33_TRI_F1"/>
    <property type="match status" value="1"/>
</dbReference>
<dbReference type="InterPro" id="IPR000073">
    <property type="entry name" value="AB_hydrolase_1"/>
</dbReference>
<dbReference type="PANTHER" id="PTHR43798">
    <property type="entry name" value="MONOACYLGLYCEROL LIPASE"/>
    <property type="match status" value="1"/>
</dbReference>
<feature type="chain" id="PRO_5046783547" evidence="2">
    <location>
        <begin position="18"/>
        <end position="335"/>
    </location>
</feature>
<name>A0ABS6XPE8_9SPHN</name>
<dbReference type="Pfam" id="PF00561">
    <property type="entry name" value="Abhydrolase_1"/>
    <property type="match status" value="1"/>
</dbReference>
<protein>
    <submittedName>
        <fullName evidence="4">Alpha/beta hydrolase</fullName>
    </submittedName>
</protein>
<dbReference type="GO" id="GO:0016787">
    <property type="term" value="F:hydrolase activity"/>
    <property type="evidence" value="ECO:0007669"/>
    <property type="project" value="UniProtKB-KW"/>
</dbReference>
<dbReference type="PROSITE" id="PS51257">
    <property type="entry name" value="PROKAR_LIPOPROTEIN"/>
    <property type="match status" value="1"/>
</dbReference>
<keyword evidence="1 4" id="KW-0378">Hydrolase</keyword>
<evidence type="ECO:0000256" key="1">
    <source>
        <dbReference type="PIRNR" id="PIRNR005539"/>
    </source>
</evidence>
<keyword evidence="2" id="KW-0732">Signal</keyword>
<organism evidence="4 5">
    <name type="scientific">Stakelama flava</name>
    <dbReference type="NCBI Taxonomy" id="2860338"/>
    <lineage>
        <taxon>Bacteria</taxon>
        <taxon>Pseudomonadati</taxon>
        <taxon>Pseudomonadota</taxon>
        <taxon>Alphaproteobacteria</taxon>
        <taxon>Sphingomonadales</taxon>
        <taxon>Sphingomonadaceae</taxon>
        <taxon>Stakelama</taxon>
    </lineage>
</organism>
<dbReference type="InterPro" id="IPR005945">
    <property type="entry name" value="Pro_imino_pep"/>
</dbReference>
<dbReference type="PANTHER" id="PTHR43798:SF33">
    <property type="entry name" value="HYDROLASE, PUTATIVE (AFU_ORTHOLOGUE AFUA_2G14860)-RELATED"/>
    <property type="match status" value="1"/>
</dbReference>
<gene>
    <name evidence="4" type="ORF">KY084_12285</name>
</gene>
<feature type="domain" description="AB hydrolase-1" evidence="3">
    <location>
        <begin position="69"/>
        <end position="317"/>
    </location>
</feature>
<proteinExistence type="inferred from homology"/>
<dbReference type="InterPro" id="IPR050266">
    <property type="entry name" value="AB_hydrolase_sf"/>
</dbReference>
<feature type="signal peptide" evidence="2">
    <location>
        <begin position="1"/>
        <end position="17"/>
    </location>
</feature>
<evidence type="ECO:0000259" key="3">
    <source>
        <dbReference type="Pfam" id="PF00561"/>
    </source>
</evidence>
<dbReference type="NCBIfam" id="TIGR01250">
    <property type="entry name" value="pro_imino_pep_2"/>
    <property type="match status" value="1"/>
</dbReference>
<evidence type="ECO:0000313" key="5">
    <source>
        <dbReference type="Proteomes" id="UP001197214"/>
    </source>
</evidence>
<dbReference type="EMBL" id="JAHWZX010000011">
    <property type="protein sequence ID" value="MBW4331648.1"/>
    <property type="molecule type" value="Genomic_DNA"/>
</dbReference>
<dbReference type="Proteomes" id="UP001197214">
    <property type="component" value="Unassembled WGS sequence"/>
</dbReference>
<reference evidence="4 5" key="1">
    <citation type="submission" date="2021-07" db="EMBL/GenBank/DDBJ databases">
        <title>Stakelama flava sp. nov., a novel endophytic bacterium isolated from branch of Kandelia candel.</title>
        <authorList>
            <person name="Tuo L."/>
        </authorList>
    </citation>
    <scope>NUCLEOTIDE SEQUENCE [LARGE SCALE GENOMIC DNA]</scope>
    <source>
        <strain evidence="4 5">CBK3Z-3</strain>
    </source>
</reference>
<evidence type="ECO:0000256" key="2">
    <source>
        <dbReference type="SAM" id="SignalP"/>
    </source>
</evidence>
<comment type="similarity">
    <text evidence="1">Belongs to the peptidase S33 family.</text>
</comment>
<sequence length="335" mass="36347">MKPLFALLIALSLSACATTSASVPAPEQQVSASVAPFAAPDREMMIPVQGGRVYVRINGQIGEGRIPAIFIHGGPGGTHNGFAQVLGLADERPVILYDQLDSGKSDRPNDPANWRVGRFVDTLETIRKTLGIERWHVVGHSWGSALALEYSARYPDHVASTVLAGTYISTKRWIADANKLLKRLPQPVQDTIAACDGASPPPPDTCRSATAQFYHAFNGREPASSAERAYAKRIGGQGFNPVIYNAMWGPSEFRSTGSLKNYDAVPLLQKIDGSKTLFLIGQYDEARIDTVQDYVESTPHSELGVIPGAAHGIFNDRPAETEAILRAWFERHDGP</sequence>
<comment type="caution">
    <text evidence="4">The sequence shown here is derived from an EMBL/GenBank/DDBJ whole genome shotgun (WGS) entry which is preliminary data.</text>
</comment>
<accession>A0ABS6XPE8</accession>
<keyword evidence="5" id="KW-1185">Reference proteome</keyword>
<evidence type="ECO:0000313" key="4">
    <source>
        <dbReference type="EMBL" id="MBW4331648.1"/>
    </source>
</evidence>